<evidence type="ECO:0000256" key="3">
    <source>
        <dbReference type="ARBA" id="ARBA00023098"/>
    </source>
</evidence>
<accession>A0A1M6BGR2</accession>
<keyword evidence="1" id="KW-0444">Lipid biosynthesis</keyword>
<keyword evidence="3" id="KW-0443">Lipid metabolism</keyword>
<gene>
    <name evidence="4" type="ORF">SAMN02745165_00173</name>
</gene>
<dbReference type="PANTHER" id="PTHR38764:SF1">
    <property type="entry name" value="ACYL CARRIER PROTEIN PHOSPHODIESTERASE"/>
    <property type="match status" value="1"/>
</dbReference>
<reference evidence="4 5" key="1">
    <citation type="submission" date="2016-11" db="EMBL/GenBank/DDBJ databases">
        <authorList>
            <person name="Jaros S."/>
            <person name="Januszkiewicz K."/>
            <person name="Wedrychowicz H."/>
        </authorList>
    </citation>
    <scope>NUCLEOTIDE SEQUENCE [LARGE SCALE GENOMIC DNA]</scope>
    <source>
        <strain evidence="4 5">DSM 5091</strain>
    </source>
</reference>
<evidence type="ECO:0000256" key="2">
    <source>
        <dbReference type="ARBA" id="ARBA00022801"/>
    </source>
</evidence>
<dbReference type="PANTHER" id="PTHR38764">
    <property type="entry name" value="ACYL CARRIER PROTEIN PHOSPHODIESTERASE"/>
    <property type="match status" value="1"/>
</dbReference>
<dbReference type="Proteomes" id="UP000184171">
    <property type="component" value="Unassembled WGS sequence"/>
</dbReference>
<evidence type="ECO:0000256" key="1">
    <source>
        <dbReference type="ARBA" id="ARBA00022516"/>
    </source>
</evidence>
<dbReference type="AlphaFoldDB" id="A0A1M6BGR2"/>
<dbReference type="STRING" id="1122189.SAMN02745165_00173"/>
<proteinExistence type="predicted"/>
<evidence type="ECO:0000313" key="4">
    <source>
        <dbReference type="EMBL" id="SHI47895.1"/>
    </source>
</evidence>
<dbReference type="EMBL" id="FQZT01000001">
    <property type="protein sequence ID" value="SHI47895.1"/>
    <property type="molecule type" value="Genomic_DNA"/>
</dbReference>
<organism evidence="4 5">
    <name type="scientific">Malonomonas rubra DSM 5091</name>
    <dbReference type="NCBI Taxonomy" id="1122189"/>
    <lineage>
        <taxon>Bacteria</taxon>
        <taxon>Pseudomonadati</taxon>
        <taxon>Thermodesulfobacteriota</taxon>
        <taxon>Desulfuromonadia</taxon>
        <taxon>Desulfuromonadales</taxon>
        <taxon>Geopsychrobacteraceae</taxon>
        <taxon>Malonomonas</taxon>
    </lineage>
</organism>
<dbReference type="InterPro" id="IPR007431">
    <property type="entry name" value="ACP_PD"/>
</dbReference>
<dbReference type="GO" id="GO:0008770">
    <property type="term" value="F:[acyl-carrier-protein] phosphodiesterase activity"/>
    <property type="evidence" value="ECO:0007669"/>
    <property type="project" value="InterPro"/>
</dbReference>
<evidence type="ECO:0000313" key="5">
    <source>
        <dbReference type="Proteomes" id="UP000184171"/>
    </source>
</evidence>
<dbReference type="Pfam" id="PF04336">
    <property type="entry name" value="ACP_PD"/>
    <property type="match status" value="1"/>
</dbReference>
<keyword evidence="5" id="KW-1185">Reference proteome</keyword>
<dbReference type="GO" id="GO:0006633">
    <property type="term" value="P:fatty acid biosynthetic process"/>
    <property type="evidence" value="ECO:0007669"/>
    <property type="project" value="InterPro"/>
</dbReference>
<sequence length="176" mass="21261">MGDFVKGAVPEDWPQELKLHLYLHRKLDRFTADDPIFAQSRMRLDPRFRYARGILVDVFYDHFLARNWSRYSDQPLEFFSRDVYRGLLQCFELLPAALQQQLPRMIEYDWLTSYQYPDVVLRVLQRLQQRLKNRFPLTDAFSDLERWGDDLEADFFRFMPVAANEMNKWREQAAVD</sequence>
<keyword evidence="2" id="KW-0378">Hydrolase</keyword>
<protein>
    <submittedName>
        <fullName evidence="4">Acyl carrier protein phosphodiesterase</fullName>
    </submittedName>
</protein>
<name>A0A1M6BGR2_MALRU</name>